<sequence>MSRSINLIVIHCAATPNGKALYKGGTRTAAATIDVWHSQRGFRRDTVAREAFNPQLYALGYHHVIDCDGRQETGRAHSEIGAHVAGHNANSVGVCMVGTDKFTQRQWEALHSQVRSLQARYPAARIVGHRDLSPDKNGDGTIQPSEWTKTCPGFNVADWLAGGLQPLKSHLIEAAA</sequence>
<dbReference type="InterPro" id="IPR036505">
    <property type="entry name" value="Amidase/PGRP_sf"/>
</dbReference>
<keyword evidence="3" id="KW-1185">Reference proteome</keyword>
<dbReference type="RefSeq" id="WP_189460711.1">
    <property type="nucleotide sequence ID" value="NZ_BMYO01000005.1"/>
</dbReference>
<gene>
    <name evidence="2" type="ORF">GCM10007350_21990</name>
</gene>
<dbReference type="Pfam" id="PF01510">
    <property type="entry name" value="Amidase_2"/>
    <property type="match status" value="1"/>
</dbReference>
<name>A0ABQ3H2D7_9NEIS</name>
<evidence type="ECO:0000313" key="3">
    <source>
        <dbReference type="Proteomes" id="UP000604737"/>
    </source>
</evidence>
<protein>
    <submittedName>
        <fullName evidence="2">N-acetylmuramoyl-L-alanine amidase</fullName>
    </submittedName>
</protein>
<feature type="domain" description="Peptidoglycan recognition protein family" evidence="1">
    <location>
        <begin position="12"/>
        <end position="133"/>
    </location>
</feature>
<accession>A0ABQ3H2D7</accession>
<dbReference type="PROSITE" id="PS00018">
    <property type="entry name" value="EF_HAND_1"/>
    <property type="match status" value="1"/>
</dbReference>
<evidence type="ECO:0000313" key="2">
    <source>
        <dbReference type="EMBL" id="GHD63799.1"/>
    </source>
</evidence>
<reference evidence="3" key="1">
    <citation type="journal article" date="2019" name="Int. J. Syst. Evol. Microbiol.">
        <title>The Global Catalogue of Microorganisms (GCM) 10K type strain sequencing project: providing services to taxonomists for standard genome sequencing and annotation.</title>
        <authorList>
            <consortium name="The Broad Institute Genomics Platform"/>
            <consortium name="The Broad Institute Genome Sequencing Center for Infectious Disease"/>
            <person name="Wu L."/>
            <person name="Ma J."/>
        </authorList>
    </citation>
    <scope>NUCLEOTIDE SEQUENCE [LARGE SCALE GENOMIC DNA]</scope>
    <source>
        <strain evidence="3">KCTC 23701</strain>
    </source>
</reference>
<dbReference type="InterPro" id="IPR002502">
    <property type="entry name" value="Amidase_domain"/>
</dbReference>
<organism evidence="2 3">
    <name type="scientific">Jeongeupia chitinilytica</name>
    <dbReference type="NCBI Taxonomy" id="1041641"/>
    <lineage>
        <taxon>Bacteria</taxon>
        <taxon>Pseudomonadati</taxon>
        <taxon>Pseudomonadota</taxon>
        <taxon>Betaproteobacteria</taxon>
        <taxon>Neisseriales</taxon>
        <taxon>Chitinibacteraceae</taxon>
        <taxon>Jeongeupia</taxon>
    </lineage>
</organism>
<dbReference type="SMART" id="SM00701">
    <property type="entry name" value="PGRP"/>
    <property type="match status" value="1"/>
</dbReference>
<dbReference type="Gene3D" id="3.40.80.10">
    <property type="entry name" value="Peptidoglycan recognition protein-like"/>
    <property type="match status" value="1"/>
</dbReference>
<dbReference type="CDD" id="cd06583">
    <property type="entry name" value="PGRP"/>
    <property type="match status" value="1"/>
</dbReference>
<dbReference type="SUPFAM" id="SSF55846">
    <property type="entry name" value="N-acetylmuramoyl-L-alanine amidase-like"/>
    <property type="match status" value="1"/>
</dbReference>
<comment type="caution">
    <text evidence="2">The sequence shown here is derived from an EMBL/GenBank/DDBJ whole genome shotgun (WGS) entry which is preliminary data.</text>
</comment>
<proteinExistence type="predicted"/>
<dbReference type="EMBL" id="BMYO01000005">
    <property type="protein sequence ID" value="GHD63799.1"/>
    <property type="molecule type" value="Genomic_DNA"/>
</dbReference>
<dbReference type="InterPro" id="IPR006619">
    <property type="entry name" value="PGRP_domain_met/bac"/>
</dbReference>
<evidence type="ECO:0000259" key="1">
    <source>
        <dbReference type="SMART" id="SM00701"/>
    </source>
</evidence>
<dbReference type="InterPro" id="IPR018247">
    <property type="entry name" value="EF_Hand_1_Ca_BS"/>
</dbReference>
<dbReference type="Proteomes" id="UP000604737">
    <property type="component" value="Unassembled WGS sequence"/>
</dbReference>